<protein>
    <submittedName>
        <fullName evidence="3">Uncharacterized protein</fullName>
    </submittedName>
</protein>
<sequence length="146" mass="17105">MRTFGVVAVIGLGLIGAVGTASAQSWGGSPDYGYRDRESRDRDYRSRDSDYRDRDRGYRDRRDEYGRRDDYRDRDRDYGSRDRDRDRDYGARDRDRGSRDEGVAFNEREYLRCNPDVARAVLAGKMESGRKHFQVHGFREGRKLSC</sequence>
<dbReference type="Proteomes" id="UP000305267">
    <property type="component" value="Unassembled WGS sequence"/>
</dbReference>
<evidence type="ECO:0000256" key="1">
    <source>
        <dbReference type="SAM" id="MobiDB-lite"/>
    </source>
</evidence>
<feature type="region of interest" description="Disordered" evidence="1">
    <location>
        <begin position="25"/>
        <end position="100"/>
    </location>
</feature>
<gene>
    <name evidence="3" type="ORF">FF100_34115</name>
</gene>
<dbReference type="RefSeq" id="WP_139040454.1">
    <property type="nucleotide sequence ID" value="NZ_VDDA01000046.1"/>
</dbReference>
<evidence type="ECO:0000313" key="3">
    <source>
        <dbReference type="EMBL" id="TNC06668.1"/>
    </source>
</evidence>
<keyword evidence="4" id="KW-1185">Reference proteome</keyword>
<organism evidence="3 4">
    <name type="scientific">Methylobacterium terricola</name>
    <dbReference type="NCBI Taxonomy" id="2583531"/>
    <lineage>
        <taxon>Bacteria</taxon>
        <taxon>Pseudomonadati</taxon>
        <taxon>Pseudomonadota</taxon>
        <taxon>Alphaproteobacteria</taxon>
        <taxon>Hyphomicrobiales</taxon>
        <taxon>Methylobacteriaceae</taxon>
        <taxon>Methylobacterium</taxon>
    </lineage>
</organism>
<dbReference type="AlphaFoldDB" id="A0A5C4L6U9"/>
<feature type="chain" id="PRO_5023116264" evidence="2">
    <location>
        <begin position="24"/>
        <end position="146"/>
    </location>
</feature>
<feature type="signal peptide" evidence="2">
    <location>
        <begin position="1"/>
        <end position="23"/>
    </location>
</feature>
<accession>A0A5C4L6U9</accession>
<dbReference type="EMBL" id="VDDA01000046">
    <property type="protein sequence ID" value="TNC06668.1"/>
    <property type="molecule type" value="Genomic_DNA"/>
</dbReference>
<feature type="compositionally biased region" description="Basic and acidic residues" evidence="1">
    <location>
        <begin position="33"/>
        <end position="100"/>
    </location>
</feature>
<keyword evidence="2" id="KW-0732">Signal</keyword>
<name>A0A5C4L6U9_9HYPH</name>
<dbReference type="OrthoDB" id="8435941at2"/>
<comment type="caution">
    <text evidence="3">The sequence shown here is derived from an EMBL/GenBank/DDBJ whole genome shotgun (WGS) entry which is preliminary data.</text>
</comment>
<evidence type="ECO:0000313" key="4">
    <source>
        <dbReference type="Proteomes" id="UP000305267"/>
    </source>
</evidence>
<reference evidence="3 4" key="1">
    <citation type="submission" date="2019-06" db="EMBL/GenBank/DDBJ databases">
        <title>Genome of Methylobacterium sp. 17Sr1-39.</title>
        <authorList>
            <person name="Seo T."/>
        </authorList>
    </citation>
    <scope>NUCLEOTIDE SEQUENCE [LARGE SCALE GENOMIC DNA]</scope>
    <source>
        <strain evidence="3 4">17Sr1-39</strain>
    </source>
</reference>
<proteinExistence type="predicted"/>
<evidence type="ECO:0000256" key="2">
    <source>
        <dbReference type="SAM" id="SignalP"/>
    </source>
</evidence>